<comment type="pathway">
    <text evidence="3">Isoprenoid biosynthesis; isopentenyl diphosphate biosynthesis via DXP pathway; isopentenyl diphosphate from 1-deoxy-D-xylulose 5-phosphate: step 2/6.</text>
</comment>
<evidence type="ECO:0000256" key="1">
    <source>
        <dbReference type="ARBA" id="ARBA00022679"/>
    </source>
</evidence>
<evidence type="ECO:0000256" key="3">
    <source>
        <dbReference type="HAMAP-Rule" id="MF_00108"/>
    </source>
</evidence>
<dbReference type="GO" id="GO:0050518">
    <property type="term" value="F:2-C-methyl-D-erythritol 4-phosphate cytidylyltransferase activity"/>
    <property type="evidence" value="ECO:0007669"/>
    <property type="project" value="UniProtKB-UniRule"/>
</dbReference>
<proteinExistence type="inferred from homology"/>
<feature type="site" description="Positions MEP for the nucleophilic attack" evidence="3">
    <location>
        <position position="211"/>
    </location>
</feature>
<comment type="function">
    <text evidence="3">Catalyzes the formation of 4-diphosphocytidyl-2-C-methyl-D-erythritol from CTP and 2-C-methyl-D-erythritol 4-phosphate (MEP).</text>
</comment>
<dbReference type="InterPro" id="IPR029044">
    <property type="entry name" value="Nucleotide-diphossugar_trans"/>
</dbReference>
<dbReference type="AlphaFoldDB" id="A0A9D2AZ14"/>
<comment type="catalytic activity">
    <reaction evidence="3">
        <text>2-C-methyl-D-erythritol 4-phosphate + CTP + H(+) = 4-CDP-2-C-methyl-D-erythritol + diphosphate</text>
        <dbReference type="Rhea" id="RHEA:13429"/>
        <dbReference type="ChEBI" id="CHEBI:15378"/>
        <dbReference type="ChEBI" id="CHEBI:33019"/>
        <dbReference type="ChEBI" id="CHEBI:37563"/>
        <dbReference type="ChEBI" id="CHEBI:57823"/>
        <dbReference type="ChEBI" id="CHEBI:58262"/>
        <dbReference type="EC" id="2.7.7.60"/>
    </reaction>
</comment>
<dbReference type="NCBIfam" id="NF001186">
    <property type="entry name" value="PRK00155.2-3"/>
    <property type="match status" value="1"/>
</dbReference>
<name>A0A9D2AZ14_9SPHI</name>
<comment type="similarity">
    <text evidence="3">Belongs to the IspD/TarI cytidylyltransferase family. IspD subfamily.</text>
</comment>
<evidence type="ECO:0000313" key="5">
    <source>
        <dbReference type="Proteomes" id="UP000824156"/>
    </source>
</evidence>
<keyword evidence="3" id="KW-0414">Isoprene biosynthesis</keyword>
<protein>
    <recommendedName>
        <fullName evidence="3">2-C-methyl-D-erythritol 4-phosphate cytidylyltransferase</fullName>
        <ecNumber evidence="3">2.7.7.60</ecNumber>
    </recommendedName>
    <alternativeName>
        <fullName evidence="3">4-diphosphocytidyl-2C-methyl-D-erythritol synthase</fullName>
    </alternativeName>
    <alternativeName>
        <fullName evidence="3">MEP cytidylyltransferase</fullName>
        <shortName evidence="3">MCT</shortName>
    </alternativeName>
</protein>
<evidence type="ECO:0000256" key="2">
    <source>
        <dbReference type="ARBA" id="ARBA00022695"/>
    </source>
</evidence>
<dbReference type="EMBL" id="DXEZ01000299">
    <property type="protein sequence ID" value="HIX55462.1"/>
    <property type="molecule type" value="Genomic_DNA"/>
</dbReference>
<dbReference type="EC" id="2.7.7.60" evidence="3"/>
<dbReference type="Pfam" id="PF01128">
    <property type="entry name" value="IspD"/>
    <property type="match status" value="1"/>
</dbReference>
<comment type="caution">
    <text evidence="4">The sequence shown here is derived from an EMBL/GenBank/DDBJ whole genome shotgun (WGS) entry which is preliminary data.</text>
</comment>
<dbReference type="Gene3D" id="3.90.550.10">
    <property type="entry name" value="Spore Coat Polysaccharide Biosynthesis Protein SpsA, Chain A"/>
    <property type="match status" value="1"/>
</dbReference>
<reference evidence="4" key="1">
    <citation type="journal article" date="2021" name="PeerJ">
        <title>Extensive microbial diversity within the chicken gut microbiome revealed by metagenomics and culture.</title>
        <authorList>
            <person name="Gilroy R."/>
            <person name="Ravi A."/>
            <person name="Getino M."/>
            <person name="Pursley I."/>
            <person name="Horton D.L."/>
            <person name="Alikhan N.F."/>
            <person name="Baker D."/>
            <person name="Gharbi K."/>
            <person name="Hall N."/>
            <person name="Watson M."/>
            <person name="Adriaenssens E.M."/>
            <person name="Foster-Nyarko E."/>
            <person name="Jarju S."/>
            <person name="Secka A."/>
            <person name="Antonio M."/>
            <person name="Oren A."/>
            <person name="Chaudhuri R.R."/>
            <person name="La Ragione R."/>
            <person name="Hildebrand F."/>
            <person name="Pallen M.J."/>
        </authorList>
    </citation>
    <scope>NUCLEOTIDE SEQUENCE</scope>
    <source>
        <strain evidence="4">1719</strain>
    </source>
</reference>
<keyword evidence="1 3" id="KW-0808">Transferase</keyword>
<feature type="site" description="Positions MEP for the nucleophilic attack" evidence="3">
    <location>
        <position position="157"/>
    </location>
</feature>
<dbReference type="GO" id="GO:0019288">
    <property type="term" value="P:isopentenyl diphosphate biosynthetic process, methylerythritol 4-phosphate pathway"/>
    <property type="evidence" value="ECO:0007669"/>
    <property type="project" value="UniProtKB-UniRule"/>
</dbReference>
<sequence>MHHYAIIVAGGSGSRMGNTTAKQFLPLQGKPLLMYSISAFQSVNYKVTVILVLPKESITYWKNLCSEHNFQLEHHLIEGGRSRFQSVKNGITFIHKNFPLKEEDLIAVHDGARPLIKSSTITKCFEKCAAKKAVVLASRSTNSIRLGTKEKSTHTDRSTVWNVQTPQVFQAGLLLNAYQQEEKEIFTDDASVVESTGENIYLLESEEPNIKITFPQDIVIAESLLTK</sequence>
<dbReference type="PANTHER" id="PTHR32125">
    <property type="entry name" value="2-C-METHYL-D-ERYTHRITOL 4-PHOSPHATE CYTIDYLYLTRANSFERASE, CHLOROPLASTIC"/>
    <property type="match status" value="1"/>
</dbReference>
<dbReference type="InterPro" id="IPR001228">
    <property type="entry name" value="IspD"/>
</dbReference>
<gene>
    <name evidence="3" type="primary">ispD</name>
    <name evidence="4" type="ORF">H9853_10580</name>
</gene>
<dbReference type="Proteomes" id="UP000824156">
    <property type="component" value="Unassembled WGS sequence"/>
</dbReference>
<dbReference type="InterPro" id="IPR034683">
    <property type="entry name" value="IspD/TarI"/>
</dbReference>
<reference evidence="4" key="2">
    <citation type="submission" date="2021-04" db="EMBL/GenBank/DDBJ databases">
        <authorList>
            <person name="Gilroy R."/>
        </authorList>
    </citation>
    <scope>NUCLEOTIDE SEQUENCE</scope>
    <source>
        <strain evidence="4">1719</strain>
    </source>
</reference>
<dbReference type="SUPFAM" id="SSF53448">
    <property type="entry name" value="Nucleotide-diphospho-sugar transferases"/>
    <property type="match status" value="1"/>
</dbReference>
<dbReference type="FunFam" id="3.90.550.10:FF:000003">
    <property type="entry name" value="2-C-methyl-D-erythritol 4-phosphate cytidylyltransferase"/>
    <property type="match status" value="1"/>
</dbReference>
<organism evidence="4 5">
    <name type="scientific">Candidatus Sphingobacterium stercoripullorum</name>
    <dbReference type="NCBI Taxonomy" id="2838759"/>
    <lineage>
        <taxon>Bacteria</taxon>
        <taxon>Pseudomonadati</taxon>
        <taxon>Bacteroidota</taxon>
        <taxon>Sphingobacteriia</taxon>
        <taxon>Sphingobacteriales</taxon>
        <taxon>Sphingobacteriaceae</taxon>
        <taxon>Sphingobacterium</taxon>
    </lineage>
</organism>
<feature type="site" description="Transition state stabilizer" evidence="3">
    <location>
        <position position="22"/>
    </location>
</feature>
<dbReference type="PANTHER" id="PTHR32125:SF4">
    <property type="entry name" value="2-C-METHYL-D-ERYTHRITOL 4-PHOSPHATE CYTIDYLYLTRANSFERASE, CHLOROPLASTIC"/>
    <property type="match status" value="1"/>
</dbReference>
<feature type="site" description="Transition state stabilizer" evidence="3">
    <location>
        <position position="15"/>
    </location>
</feature>
<dbReference type="CDD" id="cd02516">
    <property type="entry name" value="CDP-ME_synthetase"/>
    <property type="match status" value="1"/>
</dbReference>
<dbReference type="NCBIfam" id="TIGR00453">
    <property type="entry name" value="ispD"/>
    <property type="match status" value="1"/>
</dbReference>
<dbReference type="InterPro" id="IPR050088">
    <property type="entry name" value="IspD/TarI_cytidylyltransf_bact"/>
</dbReference>
<dbReference type="HAMAP" id="MF_00108">
    <property type="entry name" value="IspD"/>
    <property type="match status" value="1"/>
</dbReference>
<accession>A0A9D2AZ14</accession>
<evidence type="ECO:0000313" key="4">
    <source>
        <dbReference type="EMBL" id="HIX55462.1"/>
    </source>
</evidence>
<keyword evidence="2 3" id="KW-0548">Nucleotidyltransferase</keyword>